<feature type="transmembrane region" description="Helical" evidence="13">
    <location>
        <begin position="201"/>
        <end position="219"/>
    </location>
</feature>
<comment type="similarity">
    <text evidence="2 13">Belongs to the HAK/KUP transporter (TC 2.A.72) family.</text>
</comment>
<feature type="transmembrane region" description="Helical" evidence="13">
    <location>
        <begin position="486"/>
        <end position="503"/>
    </location>
</feature>
<keyword evidence="10 13" id="KW-1133">Transmembrane helix</keyword>
<keyword evidence="9 13" id="KW-0630">Potassium</keyword>
<keyword evidence="11 13" id="KW-0406">Ion transport</keyword>
<evidence type="ECO:0000313" key="18">
    <source>
        <dbReference type="Proteomes" id="UP000305267"/>
    </source>
</evidence>
<evidence type="ECO:0000256" key="7">
    <source>
        <dbReference type="ARBA" id="ARBA00022692"/>
    </source>
</evidence>
<comment type="catalytic activity">
    <reaction evidence="13">
        <text>K(+)(in) + H(+)(in) = K(+)(out) + H(+)(out)</text>
        <dbReference type="Rhea" id="RHEA:28490"/>
        <dbReference type="ChEBI" id="CHEBI:15378"/>
        <dbReference type="ChEBI" id="CHEBI:29103"/>
    </reaction>
</comment>
<feature type="transmembrane region" description="Helical" evidence="13">
    <location>
        <begin position="271"/>
        <end position="296"/>
    </location>
</feature>
<feature type="transmembrane region" description="Helical" evidence="13">
    <location>
        <begin position="350"/>
        <end position="379"/>
    </location>
</feature>
<feature type="transmembrane region" description="Helical" evidence="13">
    <location>
        <begin position="104"/>
        <end position="124"/>
    </location>
</feature>
<evidence type="ECO:0000256" key="5">
    <source>
        <dbReference type="ARBA" id="ARBA00022519"/>
    </source>
</evidence>
<dbReference type="OrthoDB" id="9805577at2"/>
<evidence type="ECO:0000313" key="17">
    <source>
        <dbReference type="EMBL" id="TNC07812.1"/>
    </source>
</evidence>
<dbReference type="EMBL" id="VDDA01000030">
    <property type="protein sequence ID" value="TNC07812.1"/>
    <property type="molecule type" value="Genomic_DNA"/>
</dbReference>
<dbReference type="GO" id="GO:0015293">
    <property type="term" value="F:symporter activity"/>
    <property type="evidence" value="ECO:0007669"/>
    <property type="project" value="UniProtKB-UniRule"/>
</dbReference>
<reference evidence="17 18" key="1">
    <citation type="submission" date="2019-06" db="EMBL/GenBank/DDBJ databases">
        <title>Genome of Methylobacterium sp. 17Sr1-39.</title>
        <authorList>
            <person name="Seo T."/>
        </authorList>
    </citation>
    <scope>NUCLEOTIDE SEQUENCE [LARGE SCALE GENOMIC DNA]</scope>
    <source>
        <strain evidence="17 18">17Sr1-39</strain>
    </source>
</reference>
<dbReference type="InterPro" id="IPR053951">
    <property type="entry name" value="K_trans_N"/>
</dbReference>
<comment type="function">
    <text evidence="13">Transport of potassium into the cell. Likely operates as a K(+):H(+) symporter.</text>
</comment>
<evidence type="ECO:0000256" key="10">
    <source>
        <dbReference type="ARBA" id="ARBA00022989"/>
    </source>
</evidence>
<feature type="transmembrane region" description="Helical" evidence="13">
    <location>
        <begin position="308"/>
        <end position="330"/>
    </location>
</feature>
<feature type="transmembrane region" description="Helical" evidence="13">
    <location>
        <begin position="231"/>
        <end position="251"/>
    </location>
</feature>
<evidence type="ECO:0000256" key="12">
    <source>
        <dbReference type="ARBA" id="ARBA00023136"/>
    </source>
</evidence>
<keyword evidence="7 13" id="KW-0812">Transmembrane</keyword>
<feature type="region of interest" description="Disordered" evidence="14">
    <location>
        <begin position="1"/>
        <end position="23"/>
    </location>
</feature>
<proteinExistence type="inferred from homology"/>
<comment type="subcellular location">
    <subcellularLocation>
        <location evidence="13">Cell membrane</location>
        <topology evidence="13">Multi-pass membrane protein</topology>
    </subcellularLocation>
    <subcellularLocation>
        <location evidence="1">Membrane</location>
        <topology evidence="1">Multi-pass membrane protein</topology>
    </subcellularLocation>
</comment>
<evidence type="ECO:0000256" key="1">
    <source>
        <dbReference type="ARBA" id="ARBA00004141"/>
    </source>
</evidence>
<dbReference type="InterPro" id="IPR023051">
    <property type="entry name" value="Kup"/>
</dbReference>
<dbReference type="PANTHER" id="PTHR30540">
    <property type="entry name" value="OSMOTIC STRESS POTASSIUM TRANSPORTER"/>
    <property type="match status" value="1"/>
</dbReference>
<keyword evidence="8 13" id="KW-0769">Symport</keyword>
<evidence type="ECO:0000256" key="3">
    <source>
        <dbReference type="ARBA" id="ARBA00022448"/>
    </source>
</evidence>
<feature type="domain" description="K+ potassium transporter C-terminal" evidence="16">
    <location>
        <begin position="536"/>
        <end position="687"/>
    </location>
</feature>
<protein>
    <recommendedName>
        <fullName evidence="13">Probable potassium transport system protein Kup</fullName>
    </recommendedName>
</protein>
<organism evidence="17 18">
    <name type="scientific">Methylobacterium terricola</name>
    <dbReference type="NCBI Taxonomy" id="2583531"/>
    <lineage>
        <taxon>Bacteria</taxon>
        <taxon>Pseudomonadati</taxon>
        <taxon>Pseudomonadota</taxon>
        <taxon>Alphaproteobacteria</taxon>
        <taxon>Hyphomicrobiales</taxon>
        <taxon>Methylobacteriaceae</taxon>
        <taxon>Methylobacterium</taxon>
    </lineage>
</organism>
<comment type="caution">
    <text evidence="17">The sequence shown here is derived from an EMBL/GenBank/DDBJ whole genome shotgun (WGS) entry which is preliminary data.</text>
</comment>
<dbReference type="PANTHER" id="PTHR30540:SF79">
    <property type="entry name" value="LOW AFFINITY POTASSIUM TRANSPORT SYSTEM PROTEIN KUP"/>
    <property type="match status" value="1"/>
</dbReference>
<evidence type="ECO:0000256" key="13">
    <source>
        <dbReference type="HAMAP-Rule" id="MF_01522"/>
    </source>
</evidence>
<feature type="transmembrane region" description="Helical" evidence="13">
    <location>
        <begin position="160"/>
        <end position="181"/>
    </location>
</feature>
<evidence type="ECO:0000256" key="8">
    <source>
        <dbReference type="ARBA" id="ARBA00022847"/>
    </source>
</evidence>
<keyword evidence="3 13" id="KW-0813">Transport</keyword>
<dbReference type="GO" id="GO:0015079">
    <property type="term" value="F:potassium ion transmembrane transporter activity"/>
    <property type="evidence" value="ECO:0007669"/>
    <property type="project" value="UniProtKB-UniRule"/>
</dbReference>
<evidence type="ECO:0000259" key="15">
    <source>
        <dbReference type="Pfam" id="PF02705"/>
    </source>
</evidence>
<evidence type="ECO:0000256" key="11">
    <source>
        <dbReference type="ARBA" id="ARBA00023065"/>
    </source>
</evidence>
<evidence type="ECO:0000256" key="6">
    <source>
        <dbReference type="ARBA" id="ARBA00022538"/>
    </source>
</evidence>
<gene>
    <name evidence="17" type="primary">trkD</name>
    <name evidence="13" type="synonym">kup</name>
    <name evidence="17" type="ORF">FF100_31215</name>
</gene>
<feature type="transmembrane region" description="Helical" evidence="13">
    <location>
        <begin position="400"/>
        <end position="420"/>
    </location>
</feature>
<dbReference type="InterPro" id="IPR053952">
    <property type="entry name" value="K_trans_C"/>
</dbReference>
<evidence type="ECO:0000256" key="9">
    <source>
        <dbReference type="ARBA" id="ARBA00022958"/>
    </source>
</evidence>
<feature type="domain" description="K+ potassium transporter integral membrane" evidence="15">
    <location>
        <begin position="73"/>
        <end position="524"/>
    </location>
</feature>
<feature type="transmembrane region" description="Helical" evidence="13">
    <location>
        <begin position="426"/>
        <end position="449"/>
    </location>
</feature>
<dbReference type="HAMAP" id="MF_01522">
    <property type="entry name" value="Kup"/>
    <property type="match status" value="1"/>
</dbReference>
<name>A0A5C4L987_9HYPH</name>
<dbReference type="AlphaFoldDB" id="A0A5C4L987"/>
<evidence type="ECO:0000256" key="4">
    <source>
        <dbReference type="ARBA" id="ARBA00022475"/>
    </source>
</evidence>
<evidence type="ECO:0000256" key="2">
    <source>
        <dbReference type="ARBA" id="ARBA00007019"/>
    </source>
</evidence>
<dbReference type="GO" id="GO:0005886">
    <property type="term" value="C:plasma membrane"/>
    <property type="evidence" value="ECO:0007669"/>
    <property type="project" value="UniProtKB-SubCell"/>
</dbReference>
<evidence type="ECO:0000259" key="16">
    <source>
        <dbReference type="Pfam" id="PF22776"/>
    </source>
</evidence>
<dbReference type="InterPro" id="IPR003855">
    <property type="entry name" value="K+_transporter"/>
</dbReference>
<accession>A0A5C4L987</accession>
<feature type="transmembrane region" description="Helical" evidence="13">
    <location>
        <begin position="456"/>
        <end position="474"/>
    </location>
</feature>
<keyword evidence="5" id="KW-0997">Cell inner membrane</keyword>
<feature type="transmembrane region" description="Helical" evidence="13">
    <location>
        <begin position="71"/>
        <end position="92"/>
    </location>
</feature>
<dbReference type="Pfam" id="PF22776">
    <property type="entry name" value="K_trans_C"/>
    <property type="match status" value="1"/>
</dbReference>
<feature type="region of interest" description="Disordered" evidence="14">
    <location>
        <begin position="40"/>
        <end position="63"/>
    </location>
</feature>
<keyword evidence="6 13" id="KW-0633">Potassium transport</keyword>
<dbReference type="Proteomes" id="UP000305267">
    <property type="component" value="Unassembled WGS sequence"/>
</dbReference>
<evidence type="ECO:0000256" key="14">
    <source>
        <dbReference type="SAM" id="MobiDB-lite"/>
    </source>
</evidence>
<keyword evidence="18" id="KW-1185">Reference proteome</keyword>
<sequence length="687" mass="72921">MLCRDGIASSPKPSTRRSRAGGSALLDAAAGRGARNCRRRRPVGQLIGTEEETAADAPAPAPEPARRLKPALLLGALGVVYGDIGTSPLYAFKEAVRAAGHGQATPAAVIGAVSLILWALLVVVSLKYAVLILRADNHGEGGIVAMLALLGARHAEPRSWAGLLLVVGLIGAALLYGDGAITPAISVLSAVEGLKVEAPGLARAVVPITVVILVGLFLIQSKGAAFIGRIFGPVMLVWFVVIALLGLGGILQSPQILSALNPLKAVDFLTHAGWGVSFAMLGAAFLAVTGGEAMYADLGHFGARPIRLAWFGLVLPALVINYFGQGAVLLAEPDAIENPFYRLSPDWAHYPLIGLATLATVIASQAIISGVFSLTQQAVQLGFLPYIRIIHTARDERGQIYVPIVNWLLAAATLSAVVIFETSDALAGAYGIAVSLLMAITTLLAALIARRWGYSLLIVLVVNGLFLLIDLVFLSANSVKVFEGGWYPLVLTAIVAVTMLTWLQGTRLIEAHRVGERQDEDAFLAHLRADPPIRLPGAGAFLSAATKGIPLHMSRLVERSRALPSRCTIVTALYEEKPVVPAPERAEVIQVAPDLYRVTLRYGYMEDASIPEGLACAVAHGGLPADFVEDVTVFIGHETVIPKHNHRGMAVWREALFAFMARNGERTGAFFCVPTRQVMEVGTEIEI</sequence>
<keyword evidence="12 13" id="KW-0472">Membrane</keyword>
<dbReference type="Pfam" id="PF02705">
    <property type="entry name" value="K_trans"/>
    <property type="match status" value="1"/>
</dbReference>
<keyword evidence="4 13" id="KW-1003">Cell membrane</keyword>